<name>A0A0F9FCK7_9ZZZZ</name>
<organism evidence="1">
    <name type="scientific">marine sediment metagenome</name>
    <dbReference type="NCBI Taxonomy" id="412755"/>
    <lineage>
        <taxon>unclassified sequences</taxon>
        <taxon>metagenomes</taxon>
        <taxon>ecological metagenomes</taxon>
    </lineage>
</organism>
<sequence length="49" mass="5617">MKYICNFCEPGECVLEFPEGDGMIPKFCPFQEGMPPLVDWQLVEEPAHD</sequence>
<dbReference type="EMBL" id="LAZR01021798">
    <property type="protein sequence ID" value="KKL84094.1"/>
    <property type="molecule type" value="Genomic_DNA"/>
</dbReference>
<protein>
    <submittedName>
        <fullName evidence="1">Uncharacterized protein</fullName>
    </submittedName>
</protein>
<gene>
    <name evidence="1" type="ORF">LCGC14_1968200</name>
</gene>
<dbReference type="AlphaFoldDB" id="A0A0F9FCK7"/>
<comment type="caution">
    <text evidence="1">The sequence shown here is derived from an EMBL/GenBank/DDBJ whole genome shotgun (WGS) entry which is preliminary data.</text>
</comment>
<accession>A0A0F9FCK7</accession>
<evidence type="ECO:0000313" key="1">
    <source>
        <dbReference type="EMBL" id="KKL84094.1"/>
    </source>
</evidence>
<reference evidence="1" key="1">
    <citation type="journal article" date="2015" name="Nature">
        <title>Complex archaea that bridge the gap between prokaryotes and eukaryotes.</title>
        <authorList>
            <person name="Spang A."/>
            <person name="Saw J.H."/>
            <person name="Jorgensen S.L."/>
            <person name="Zaremba-Niedzwiedzka K."/>
            <person name="Martijn J."/>
            <person name="Lind A.E."/>
            <person name="van Eijk R."/>
            <person name="Schleper C."/>
            <person name="Guy L."/>
            <person name="Ettema T.J."/>
        </authorList>
    </citation>
    <scope>NUCLEOTIDE SEQUENCE</scope>
</reference>
<proteinExistence type="predicted"/>